<evidence type="ECO:0008006" key="7">
    <source>
        <dbReference type="Google" id="ProtNLM"/>
    </source>
</evidence>
<evidence type="ECO:0000313" key="6">
    <source>
        <dbReference type="Proteomes" id="UP000196027"/>
    </source>
</evidence>
<keyword evidence="6" id="KW-1185">Reference proteome</keyword>
<dbReference type="RefSeq" id="WP_087460249.1">
    <property type="nucleotide sequence ID" value="NZ_CP021425.1"/>
</dbReference>
<protein>
    <recommendedName>
        <fullName evidence="7">Outer membrane lipoprotein carrier protein LolA</fullName>
    </recommendedName>
</protein>
<evidence type="ECO:0000256" key="1">
    <source>
        <dbReference type="ARBA" id="ARBA00011245"/>
    </source>
</evidence>
<organism evidence="5 6">
    <name type="scientific">Oleiphilus messinensis</name>
    <dbReference type="NCBI Taxonomy" id="141451"/>
    <lineage>
        <taxon>Bacteria</taxon>
        <taxon>Pseudomonadati</taxon>
        <taxon>Pseudomonadota</taxon>
        <taxon>Gammaproteobacteria</taxon>
        <taxon>Oceanospirillales</taxon>
        <taxon>Oleiphilaceae</taxon>
        <taxon>Oleiphilus</taxon>
    </lineage>
</organism>
<name>A0A1Y0I3W9_9GAMM</name>
<comment type="subunit">
    <text evidence="1">Monomer.</text>
</comment>
<accession>A0A1Y0I3W9</accession>
<sequence length="245" mass="28022">MKPQRCKKMLLDREANFATVLVMSALVLLSRASVAEESWLDGFDPIPLNTSGDSEGQSIFQIWPGLANNLETNNLETYNLETQQGSFQQQKQVPILQRAIESTGEFYYKPEKGLYWHLLTPIVKTNLFSNAGLSELEWRDDGTLAIKTKASGQIISDIMLAIFQQNEQRLTKHFRLHKNSGEQQCLALTPQQQAWETILQGIQICGTTRPTEIIFFEAHDVRTRLELNYTDFNELSEEAKRFAQH</sequence>
<keyword evidence="2" id="KW-0813">Transport</keyword>
<dbReference type="OrthoDB" id="7025041at2"/>
<dbReference type="InterPro" id="IPR029046">
    <property type="entry name" value="LolA/LolB/LppX"/>
</dbReference>
<evidence type="ECO:0000313" key="5">
    <source>
        <dbReference type="EMBL" id="ARU55111.1"/>
    </source>
</evidence>
<gene>
    <name evidence="5" type="ORF">OLMES_1025</name>
</gene>
<dbReference type="SUPFAM" id="SSF89392">
    <property type="entry name" value="Prokaryotic lipoproteins and lipoprotein localization factors"/>
    <property type="match status" value="1"/>
</dbReference>
<keyword evidence="4" id="KW-0653">Protein transport</keyword>
<dbReference type="Gene3D" id="2.50.20.10">
    <property type="entry name" value="Lipoprotein localisation LolA/LolB/LppX"/>
    <property type="match status" value="1"/>
</dbReference>
<dbReference type="EMBL" id="CP021425">
    <property type="protein sequence ID" value="ARU55111.1"/>
    <property type="molecule type" value="Genomic_DNA"/>
</dbReference>
<reference evidence="5 6" key="1">
    <citation type="submission" date="2017-05" db="EMBL/GenBank/DDBJ databases">
        <title>Genomic insights into alkan degradation activity of Oleiphilus messinensis.</title>
        <authorList>
            <person name="Kozyavkin S.A."/>
            <person name="Slesarev A.I."/>
            <person name="Golyshin P.N."/>
            <person name="Korzhenkov A."/>
            <person name="Golyshina O.N."/>
            <person name="Toshchakov S.V."/>
        </authorList>
    </citation>
    <scope>NUCLEOTIDE SEQUENCE [LARGE SCALE GENOMIC DNA]</scope>
    <source>
        <strain evidence="5 6">ME102</strain>
    </source>
</reference>
<dbReference type="AlphaFoldDB" id="A0A1Y0I3W9"/>
<evidence type="ECO:0000256" key="3">
    <source>
        <dbReference type="ARBA" id="ARBA00022729"/>
    </source>
</evidence>
<evidence type="ECO:0000256" key="4">
    <source>
        <dbReference type="ARBA" id="ARBA00022927"/>
    </source>
</evidence>
<proteinExistence type="predicted"/>
<evidence type="ECO:0000256" key="2">
    <source>
        <dbReference type="ARBA" id="ARBA00022448"/>
    </source>
</evidence>
<keyword evidence="3" id="KW-0732">Signal</keyword>
<dbReference type="KEGG" id="ome:OLMES_1025"/>
<dbReference type="GO" id="GO:0015031">
    <property type="term" value="P:protein transport"/>
    <property type="evidence" value="ECO:0007669"/>
    <property type="project" value="UniProtKB-KW"/>
</dbReference>
<dbReference type="Proteomes" id="UP000196027">
    <property type="component" value="Chromosome"/>
</dbReference>